<dbReference type="SMART" id="SM00239">
    <property type="entry name" value="C2"/>
    <property type="match status" value="1"/>
</dbReference>
<evidence type="ECO:0000313" key="3">
    <source>
        <dbReference type="EMBL" id="KAG8389709.1"/>
    </source>
</evidence>
<dbReference type="Gene3D" id="2.60.40.150">
    <property type="entry name" value="C2 domain"/>
    <property type="match status" value="1"/>
</dbReference>
<dbReference type="InterPro" id="IPR044750">
    <property type="entry name" value="C2_SRC2/BAP"/>
</dbReference>
<dbReference type="SUPFAM" id="SSF49562">
    <property type="entry name" value="C2 domain (Calcium/lipid-binding domain, CaLB)"/>
    <property type="match status" value="1"/>
</dbReference>
<evidence type="ECO:0000313" key="4">
    <source>
        <dbReference type="Proteomes" id="UP000826271"/>
    </source>
</evidence>
<accession>A0AAV6Y4K9</accession>
<dbReference type="EMBL" id="WHWC01000001">
    <property type="protein sequence ID" value="KAG8389709.1"/>
    <property type="molecule type" value="Genomic_DNA"/>
</dbReference>
<evidence type="ECO:0000256" key="1">
    <source>
        <dbReference type="SAM" id="Phobius"/>
    </source>
</evidence>
<reference evidence="3" key="1">
    <citation type="submission" date="2019-10" db="EMBL/GenBank/DDBJ databases">
        <authorList>
            <person name="Zhang R."/>
            <person name="Pan Y."/>
            <person name="Wang J."/>
            <person name="Ma R."/>
            <person name="Yu S."/>
        </authorList>
    </citation>
    <scope>NUCLEOTIDE SEQUENCE</scope>
    <source>
        <strain evidence="3">LA-IB0</strain>
        <tissue evidence="3">Leaf</tissue>
    </source>
</reference>
<keyword evidence="1" id="KW-0472">Membrane</keyword>
<keyword evidence="1" id="KW-0812">Transmembrane</keyword>
<dbReference type="PROSITE" id="PS50004">
    <property type="entry name" value="C2"/>
    <property type="match status" value="1"/>
</dbReference>
<protein>
    <recommendedName>
        <fullName evidence="2">C2 domain-containing protein</fullName>
    </recommendedName>
</protein>
<dbReference type="AlphaFoldDB" id="A0AAV6Y4K9"/>
<dbReference type="PANTHER" id="PTHR32246">
    <property type="entry name" value="INGRESSION PROTEIN FIC1"/>
    <property type="match status" value="1"/>
</dbReference>
<dbReference type="PANTHER" id="PTHR32246:SF22">
    <property type="entry name" value="C2 DOMAIN-CONTAINING PROTEIN"/>
    <property type="match status" value="1"/>
</dbReference>
<keyword evidence="1" id="KW-1133">Transmembrane helix</keyword>
<comment type="caution">
    <text evidence="3">The sequence shown here is derived from an EMBL/GenBank/DDBJ whole genome shotgun (WGS) entry which is preliminary data.</text>
</comment>
<dbReference type="Pfam" id="PF00168">
    <property type="entry name" value="C2"/>
    <property type="match status" value="1"/>
</dbReference>
<dbReference type="Proteomes" id="UP000826271">
    <property type="component" value="Unassembled WGS sequence"/>
</dbReference>
<dbReference type="InterPro" id="IPR000008">
    <property type="entry name" value="C2_dom"/>
</dbReference>
<evidence type="ECO:0000259" key="2">
    <source>
        <dbReference type="PROSITE" id="PS50004"/>
    </source>
</evidence>
<sequence>MECRKFEITLVSANSLPDVRSFRPMKVFAKVSIEGELKTSKKTPVDMVGETNPRWNFPIEYTINDSAVQKSGMNLSIKLFCRRTFADRYVGEVNIPIKSLFDKGVKADKILSYGVDGTSYGRLNILYSFGEKFLVSNDSDLDWKSALEVGFLVLLGGVVLLLEDDDVDDDDDDAPALQSSSNVHIVELDGDDEDDFFYDAGDMNSQHADDDSESKNKNFGILFCFFLIYLIVNYFICSTS</sequence>
<keyword evidence="4" id="KW-1185">Reference proteome</keyword>
<feature type="transmembrane region" description="Helical" evidence="1">
    <location>
        <begin position="145"/>
        <end position="162"/>
    </location>
</feature>
<name>A0AAV6Y4K9_9LAMI</name>
<dbReference type="GO" id="GO:0006952">
    <property type="term" value="P:defense response"/>
    <property type="evidence" value="ECO:0007669"/>
    <property type="project" value="InterPro"/>
</dbReference>
<organism evidence="3 4">
    <name type="scientific">Buddleja alternifolia</name>
    <dbReference type="NCBI Taxonomy" id="168488"/>
    <lineage>
        <taxon>Eukaryota</taxon>
        <taxon>Viridiplantae</taxon>
        <taxon>Streptophyta</taxon>
        <taxon>Embryophyta</taxon>
        <taxon>Tracheophyta</taxon>
        <taxon>Spermatophyta</taxon>
        <taxon>Magnoliopsida</taxon>
        <taxon>eudicotyledons</taxon>
        <taxon>Gunneridae</taxon>
        <taxon>Pentapetalae</taxon>
        <taxon>asterids</taxon>
        <taxon>lamiids</taxon>
        <taxon>Lamiales</taxon>
        <taxon>Scrophulariaceae</taxon>
        <taxon>Buddlejeae</taxon>
        <taxon>Buddleja</taxon>
    </lineage>
</organism>
<feature type="transmembrane region" description="Helical" evidence="1">
    <location>
        <begin position="219"/>
        <end position="237"/>
    </location>
</feature>
<proteinExistence type="predicted"/>
<dbReference type="InterPro" id="IPR035892">
    <property type="entry name" value="C2_domain_sf"/>
</dbReference>
<gene>
    <name evidence="3" type="ORF">BUALT_Bualt01G0006900</name>
</gene>
<feature type="domain" description="C2" evidence="2">
    <location>
        <begin position="1"/>
        <end position="111"/>
    </location>
</feature>
<dbReference type="CDD" id="cd04051">
    <property type="entry name" value="C2_SRC2_like"/>
    <property type="match status" value="1"/>
</dbReference>